<dbReference type="InterPro" id="IPR011990">
    <property type="entry name" value="TPR-like_helical_dom_sf"/>
</dbReference>
<dbReference type="PROSITE" id="PS50003">
    <property type="entry name" value="PH_DOMAIN"/>
    <property type="match status" value="1"/>
</dbReference>
<dbReference type="CDD" id="cd00821">
    <property type="entry name" value="PH"/>
    <property type="match status" value="1"/>
</dbReference>
<feature type="transmembrane region" description="Helical" evidence="2">
    <location>
        <begin position="1135"/>
        <end position="1154"/>
    </location>
</feature>
<dbReference type="Proteomes" id="UP001259832">
    <property type="component" value="Unassembled WGS sequence"/>
</dbReference>
<dbReference type="Pfam" id="PF13236">
    <property type="entry name" value="CLU"/>
    <property type="match status" value="1"/>
</dbReference>
<dbReference type="CDD" id="cd15466">
    <property type="entry name" value="CLU-central"/>
    <property type="match status" value="1"/>
</dbReference>
<dbReference type="InterPro" id="IPR025697">
    <property type="entry name" value="CLU_dom"/>
</dbReference>
<gene>
    <name evidence="5" type="ORF">P3T76_002965</name>
</gene>
<feature type="domain" description="Clu" evidence="4">
    <location>
        <begin position="230"/>
        <end position="515"/>
    </location>
</feature>
<dbReference type="Pfam" id="PF00169">
    <property type="entry name" value="PH"/>
    <property type="match status" value="1"/>
</dbReference>
<name>A0AAD9GW79_9STRA</name>
<dbReference type="PANTHER" id="PTHR12601">
    <property type="entry name" value="EUKARYOTIC TRANSLATION INITIATION FACTOR 3 SUBUNIT EIF-3"/>
    <property type="match status" value="1"/>
</dbReference>
<evidence type="ECO:0000256" key="1">
    <source>
        <dbReference type="ARBA" id="ARBA00022490"/>
    </source>
</evidence>
<keyword evidence="2" id="KW-0472">Membrane</keyword>
<comment type="caution">
    <text evidence="5">The sequence shown here is derived from an EMBL/GenBank/DDBJ whole genome shotgun (WGS) entry which is preliminary data.</text>
</comment>
<keyword evidence="1" id="KW-0963">Cytoplasm</keyword>
<evidence type="ECO:0000259" key="4">
    <source>
        <dbReference type="PROSITE" id="PS51823"/>
    </source>
</evidence>
<evidence type="ECO:0000256" key="2">
    <source>
        <dbReference type="SAM" id="Phobius"/>
    </source>
</evidence>
<dbReference type="EMBL" id="JASMQC010000004">
    <property type="protein sequence ID" value="KAK1945917.1"/>
    <property type="molecule type" value="Genomic_DNA"/>
</dbReference>
<keyword evidence="2" id="KW-0812">Transmembrane</keyword>
<dbReference type="InterPro" id="IPR027523">
    <property type="entry name" value="CLU_prot"/>
</dbReference>
<accession>A0AAD9GW79</accession>
<dbReference type="SMART" id="SM00233">
    <property type="entry name" value="PH"/>
    <property type="match status" value="1"/>
</dbReference>
<evidence type="ECO:0000313" key="5">
    <source>
        <dbReference type="EMBL" id="KAK1945917.1"/>
    </source>
</evidence>
<evidence type="ECO:0000313" key="6">
    <source>
        <dbReference type="Proteomes" id="UP001259832"/>
    </source>
</evidence>
<evidence type="ECO:0000259" key="3">
    <source>
        <dbReference type="PROSITE" id="PS50003"/>
    </source>
</evidence>
<reference evidence="5" key="1">
    <citation type="submission" date="2023-08" db="EMBL/GenBank/DDBJ databases">
        <title>Reference Genome Resource for the Citrus Pathogen Phytophthora citrophthora.</title>
        <authorList>
            <person name="Moller H."/>
            <person name="Coetzee B."/>
            <person name="Rose L.J."/>
            <person name="Van Niekerk J.M."/>
        </authorList>
    </citation>
    <scope>NUCLEOTIDE SEQUENCE</scope>
    <source>
        <strain evidence="5">STE-U-9442</strain>
    </source>
</reference>
<sequence length="1203" mass="134833">MEPKCGKLHKLGLGLFGPKWTEKWVHLDGTQLKCFPMAVEQQVFSLGSSRQSSSYELTDYKFVVADEKKTDRKFTFQLESKEKSSKTVTFACSSGEELAEWRLALTSRLCLPAEARVSSMYASVTEKIRRAAEAFSERIFLNIELKLGDFITIDRSQTFGENRRRKTAGGKDSEFTLMQQQLDLGHHGFITRTRLLTWLQSYYCAQEVMDRVKAEHVNNQIAAETTKAPEYEKDLPNYSRERVSALESPGETDWNQRFYGAHSKESPTDVFAVGSEVSSVLAEFRQAAEILIKDIVAEMVLEDGEKTLRSQTLQGDEFFATDGSQQFCTLLSVVHKYHRNGLLAYLCSNNASNGVFHDKQQQEAMFHRMAGHQLRAAKVIQVAIEELNSSIQQNRQNVTLQVPLQCTVDHLGFRAFVIASSQPMLKSTRHNLVGQVQKNHAEKLHDQLTHVLDKLGLLADGLGSSTVEHHGSLTDTPVPDILPVSVGFSIKNRNSDAEFKLQNLAEVIPADASSDGSGAMAHEALLYKIRPEFVRMHGNSFLPRANTLGSTEEEASAEQRVPNKFELDVQLLQQSPITARECLHGIAIPEFVADLENATVQVIDSPSLTRALHGAGINMRYLASCYELASLKHIRRVLLTEMVARVCKVELRAALRTIPQDTAAAILRQAKEPRRIEDWDADGQRKIDLTTVRALARLALQEETSQVTVEFFNLVLGISSPDSKVYWEERILPHMHTKFGISHEALCFDTIVSEDLLHLPQLFHALQFQTGVCCADHMNYNFKGAEPLAFECIQSISPSTKLLARTTAECEKMLENSDSFIATRDYTRALSNIIMHISILETAPSDERNLSLCHLLTCAANISLAMDLPDQAKNLIHLAIQDSPRNHAELIRAYTILMKLKHASGGLTEVRENFTKALVSTRWHLGSLHPLFCDTYMTMSEILSDLGEPEQAVEVLQGCVEIVRASFGKTSLLYADIRRRQGILMLSVNHTDREAIIGVLEDALSAYEKHFQDPVEDVPICKESAAECCYLLATLRAQVSGVQGAEVACGIALTGLALRKEVLPPNHEDMMKSFLQLGYLCRDLGELYRAVDYFKPALSILKTMHDDEHIDEIRSVTQTMLQLHLQTLTSEKRSVSLFVYAAVFVCLLTVLEILRLSRKQQSGMLNSGPALHCCLKVLYRYPKRLSALHLMKTCMKNPNCLYS</sequence>
<dbReference type="AlphaFoldDB" id="A0AAD9GW79"/>
<dbReference type="InterPro" id="IPR011993">
    <property type="entry name" value="PH-like_dom_sf"/>
</dbReference>
<evidence type="ECO:0008006" key="7">
    <source>
        <dbReference type="Google" id="ProtNLM"/>
    </source>
</evidence>
<dbReference type="InterPro" id="IPR001849">
    <property type="entry name" value="PH_domain"/>
</dbReference>
<keyword evidence="6" id="KW-1185">Reference proteome</keyword>
<dbReference type="SUPFAM" id="SSF50729">
    <property type="entry name" value="PH domain-like"/>
    <property type="match status" value="1"/>
</dbReference>
<dbReference type="Gene3D" id="1.25.40.10">
    <property type="entry name" value="Tetratricopeptide repeat domain"/>
    <property type="match status" value="2"/>
</dbReference>
<dbReference type="Gene3D" id="2.30.29.30">
    <property type="entry name" value="Pleckstrin-homology domain (PH domain)/Phosphotyrosine-binding domain (PTB)"/>
    <property type="match status" value="1"/>
</dbReference>
<dbReference type="InterPro" id="IPR033646">
    <property type="entry name" value="CLU-central"/>
</dbReference>
<dbReference type="PROSITE" id="PS51823">
    <property type="entry name" value="CLU"/>
    <property type="match status" value="1"/>
</dbReference>
<dbReference type="Pfam" id="PF12807">
    <property type="entry name" value="eIF3_p135"/>
    <property type="match status" value="1"/>
</dbReference>
<protein>
    <recommendedName>
        <fullName evidence="7">PH domain-containing protein</fullName>
    </recommendedName>
</protein>
<proteinExistence type="predicted"/>
<feature type="domain" description="PH" evidence="3">
    <location>
        <begin position="1"/>
        <end position="110"/>
    </location>
</feature>
<keyword evidence="2" id="KW-1133">Transmembrane helix</keyword>
<organism evidence="5 6">
    <name type="scientific">Phytophthora citrophthora</name>
    <dbReference type="NCBI Taxonomy" id="4793"/>
    <lineage>
        <taxon>Eukaryota</taxon>
        <taxon>Sar</taxon>
        <taxon>Stramenopiles</taxon>
        <taxon>Oomycota</taxon>
        <taxon>Peronosporomycetes</taxon>
        <taxon>Peronosporales</taxon>
        <taxon>Peronosporaceae</taxon>
        <taxon>Phytophthora</taxon>
    </lineage>
</organism>
<dbReference type="SUPFAM" id="SSF48452">
    <property type="entry name" value="TPR-like"/>
    <property type="match status" value="2"/>
</dbReference>